<organism evidence="1 2">
    <name type="scientific">Streptomyces halobius</name>
    <dbReference type="NCBI Taxonomy" id="2879846"/>
    <lineage>
        <taxon>Bacteria</taxon>
        <taxon>Bacillati</taxon>
        <taxon>Actinomycetota</taxon>
        <taxon>Actinomycetes</taxon>
        <taxon>Kitasatosporales</taxon>
        <taxon>Streptomycetaceae</taxon>
        <taxon>Streptomyces</taxon>
    </lineage>
</organism>
<evidence type="ECO:0000313" key="1">
    <source>
        <dbReference type="EMBL" id="UQA93657.1"/>
    </source>
</evidence>
<reference evidence="1" key="1">
    <citation type="submission" date="2021-10" db="EMBL/GenBank/DDBJ databases">
        <title>Streptomyces nigrumlapis sp.nov.,an antimicrobial producing actinobacterium isolated from Black Gobi rocks.</title>
        <authorList>
            <person name="Wen Y."/>
            <person name="Zhang W."/>
            <person name="Liu X.G."/>
        </authorList>
    </citation>
    <scope>NUCLEOTIDE SEQUENCE</scope>
    <source>
        <strain evidence="1">ST13-2-2</strain>
    </source>
</reference>
<gene>
    <name evidence="1" type="ORF">K9S39_18955</name>
</gene>
<protein>
    <submittedName>
        <fullName evidence="1">Uncharacterized protein</fullName>
    </submittedName>
</protein>
<proteinExistence type="predicted"/>
<accession>A0ABY4M7C6</accession>
<dbReference type="EMBL" id="CP086322">
    <property type="protein sequence ID" value="UQA93657.1"/>
    <property type="molecule type" value="Genomic_DNA"/>
</dbReference>
<keyword evidence="2" id="KW-1185">Reference proteome</keyword>
<dbReference type="RefSeq" id="WP_248864533.1">
    <property type="nucleotide sequence ID" value="NZ_CP086322.1"/>
</dbReference>
<evidence type="ECO:0000313" key="2">
    <source>
        <dbReference type="Proteomes" id="UP000830115"/>
    </source>
</evidence>
<name>A0ABY4M7C6_9ACTN</name>
<sequence>MSYNGINVGETFLPLEGARWDFHVYNDVADDVMAFARSGEAITARELISGQQHRHLQPAHPRTVIELKTLRELGRPYGTAQSWPRDLGGPADTWEVYDYDADLRHVCLVHTGLYWENTGRMRWNRWHYDNNRDRLVAVHTEHINALPRLTLWEEHDQKAMRLNYRDQEGRWL</sequence>
<dbReference type="Proteomes" id="UP000830115">
    <property type="component" value="Chromosome"/>
</dbReference>